<keyword evidence="9" id="KW-1015">Disulfide bond</keyword>
<evidence type="ECO:0000259" key="13">
    <source>
        <dbReference type="PROSITE" id="PS51007"/>
    </source>
</evidence>
<feature type="domain" description="Cytochrome c" evidence="13">
    <location>
        <begin position="660"/>
        <end position="739"/>
    </location>
</feature>
<evidence type="ECO:0000256" key="1">
    <source>
        <dbReference type="ARBA" id="ARBA00008156"/>
    </source>
</evidence>
<feature type="binding site" description="covalent" evidence="11">
    <location>
        <position position="677"/>
    </location>
    <ligand>
        <name>heme c</name>
        <dbReference type="ChEBI" id="CHEBI:61717"/>
    </ligand>
</feature>
<reference evidence="14" key="1">
    <citation type="journal article" date="2013" name="Biodegradation">
        <title>Occurrence of 4-tert-butylphenol (4-t-BP) biodegradation in an aquatic sample caused by the presence of Spirodela polyrrhiza and isolation of a 4-t-BP-utilizing bacterium.</title>
        <authorList>
            <person name="Ogata Y."/>
            <person name="Toyama T."/>
            <person name="Yu N."/>
            <person name="Wang X."/>
            <person name="Sei K."/>
            <person name="Ike M."/>
        </authorList>
    </citation>
    <scope>NUCLEOTIDE SEQUENCE [LARGE SCALE GENOMIC DNA]</scope>
    <source>
        <strain evidence="14">OMI</strain>
    </source>
</reference>
<dbReference type="NCBIfam" id="TIGR03075">
    <property type="entry name" value="PQQ_enz_alc_DH"/>
    <property type="match status" value="1"/>
</dbReference>
<dbReference type="GO" id="GO:0016020">
    <property type="term" value="C:membrane"/>
    <property type="evidence" value="ECO:0007669"/>
    <property type="project" value="InterPro"/>
</dbReference>
<evidence type="ECO:0000313" key="14">
    <source>
        <dbReference type="EMBL" id="GAY22566.1"/>
    </source>
</evidence>
<dbReference type="Proteomes" id="UP000221538">
    <property type="component" value="Unassembled WGS sequence"/>
</dbReference>
<dbReference type="SMART" id="SM00564">
    <property type="entry name" value="PQQ"/>
    <property type="match status" value="5"/>
</dbReference>
<feature type="binding site" evidence="11">
    <location>
        <position position="181"/>
    </location>
    <ligand>
        <name>pyrroloquinoline quinone</name>
        <dbReference type="ChEBI" id="CHEBI:58442"/>
    </ligand>
</feature>
<evidence type="ECO:0000256" key="5">
    <source>
        <dbReference type="ARBA" id="ARBA00022837"/>
    </source>
</evidence>
<reference evidence="14" key="2">
    <citation type="journal article" date="2013" name="Environ. Sci. Technol.">
        <title>The 4-tert-butylphenol-utilizing bacterium Sphingobium fuliginis OMI can degrade bisphenols via phenolic ring hydroxylation and meta-cleavage pathway.</title>
        <authorList>
            <person name="Ogata Y."/>
            <person name="Goda S."/>
            <person name="Toyama T."/>
            <person name="Sei K."/>
            <person name="Ike M."/>
        </authorList>
    </citation>
    <scope>NUCLEOTIDE SEQUENCE [LARGE SCALE GENOMIC DNA]</scope>
    <source>
        <strain evidence="14">OMI</strain>
    </source>
</reference>
<evidence type="ECO:0000256" key="8">
    <source>
        <dbReference type="ARBA" id="ARBA00023004"/>
    </source>
</evidence>
<dbReference type="InterPro" id="IPR018391">
    <property type="entry name" value="PQQ_b-propeller_rpt"/>
</dbReference>
<sequence length="753" mass="81892">MTAKALQSIERAGVPLKACWRAVCLRRRSGSRMRPMLQSWGKGILMPCPAVRRKSRWGGFLLLVPLLALPACNRSSGAPTQGRDADWVGYGNGHDEQRFVPVAQIDDKNVGQLGLVWSLDLDEQSALAATPIEVGGTLYFSGAFGHIYAVDARTGRLLWTYDPQANEAAPRDIRRAWATNRGVAYADGRIFVATRDCRMVAVDARTGKLVWQSSFLVPGSNSTSTGAPRAFKGKVIIGNSGSEFGSRGYVTAFDAKTGKLAWRFFTVPGDPAKGFENDAMAMAAKSWSGEWWKYGGGGTPWNAITFDESFNQILIGTGNGGPWNNKFRSNDPKGQDNLFLASVVAVDADSGAYKWHYQYNPNEVWDYKATADIILADIAVQGKTRKVMMQAPTNGFFYVIDRADGKLISAGKIGKVTWADHIDLATGRPVERPGIRGEKGAAIIYPDNYGAHNWQAMSYNPRTGLAYIPYMQSGMKYGPALTRAEAVDVDPNEKRISFRIGAAIEPMKDPGDRLDGKGSLLAWDPVAQKVRWRVDYPTSLNAGTLTTGGNLVFQGTNTGKLYAYSATTGERLWSFDTKLGIIAPPISYSVDGRQYLSILVGYGAMGGMGGPGHDQGWKYGLQPRRLLSFALGGKANLPATPPPDFVVHKLDDPRLALDPKRVRTGAKVYAMLTCGMCHGAAAIASGNAPDLRESGVALDRSAFKEILKGGALVSRGMPLFDDLSDREIEDLYQYIRARARARDTEQAEVRGGL</sequence>
<dbReference type="SUPFAM" id="SSF50998">
    <property type="entry name" value="Quinoprotein alcohol dehydrogenase-like"/>
    <property type="match status" value="1"/>
</dbReference>
<dbReference type="SUPFAM" id="SSF46626">
    <property type="entry name" value="Cytochrome c"/>
    <property type="match status" value="1"/>
</dbReference>
<dbReference type="AlphaFoldDB" id="A0A292ZI06"/>
<feature type="binding site" description="axial binding residue" evidence="12">
    <location>
        <position position="678"/>
    </location>
    <ligand>
        <name>heme c</name>
        <dbReference type="ChEBI" id="CHEBI:61717"/>
    </ligand>
    <ligandPart>
        <name>Fe</name>
        <dbReference type="ChEBI" id="CHEBI:18248"/>
    </ligandPart>
</feature>
<name>A0A292ZI06_SPHSA</name>
<dbReference type="EMBL" id="BEWI01000032">
    <property type="protein sequence ID" value="GAY22566.1"/>
    <property type="molecule type" value="Genomic_DNA"/>
</dbReference>
<accession>A0A292ZI06</accession>
<evidence type="ECO:0000256" key="10">
    <source>
        <dbReference type="PIRSR" id="PIRSR617512-1"/>
    </source>
</evidence>
<feature type="binding site" evidence="11">
    <location>
        <position position="299"/>
    </location>
    <ligand>
        <name>pyrroloquinoline quinone</name>
        <dbReference type="ChEBI" id="CHEBI:58442"/>
    </ligand>
</feature>
<dbReference type="Pfam" id="PF01011">
    <property type="entry name" value="PQQ"/>
    <property type="match status" value="2"/>
</dbReference>
<feature type="binding site" evidence="12">
    <location>
        <position position="319"/>
    </location>
    <ligand>
        <name>Ca(2+)</name>
        <dbReference type="ChEBI" id="CHEBI:29108"/>
    </ligand>
</feature>
<dbReference type="Pfam" id="PF13442">
    <property type="entry name" value="Cytochrome_CBB3"/>
    <property type="match status" value="1"/>
</dbReference>
<evidence type="ECO:0000256" key="11">
    <source>
        <dbReference type="PIRSR" id="PIRSR617512-2"/>
    </source>
</evidence>
<comment type="caution">
    <text evidence="14">The sequence shown here is derived from an EMBL/GenBank/DDBJ whole genome shotgun (WGS) entry which is preliminary data.</text>
</comment>
<feature type="active site" description="Proton acceptor" evidence="10">
    <location>
        <position position="366"/>
    </location>
</feature>
<dbReference type="EC" id="1.1.2.-" evidence="14"/>
<organism evidence="14">
    <name type="scientific">Sphingobium fuliginis (strain ATCC 27551)</name>
    <dbReference type="NCBI Taxonomy" id="336203"/>
    <lineage>
        <taxon>Bacteria</taxon>
        <taxon>Pseudomonadati</taxon>
        <taxon>Pseudomonadota</taxon>
        <taxon>Alphaproteobacteria</taxon>
        <taxon>Sphingomonadales</taxon>
        <taxon>Sphingomonadaceae</taxon>
        <taxon>Sphingobium</taxon>
    </lineage>
</organism>
<dbReference type="GO" id="GO:0020037">
    <property type="term" value="F:heme binding"/>
    <property type="evidence" value="ECO:0007669"/>
    <property type="project" value="InterPro"/>
</dbReference>
<evidence type="ECO:0000256" key="6">
    <source>
        <dbReference type="ARBA" id="ARBA00022891"/>
    </source>
</evidence>
<keyword evidence="8 12" id="KW-0408">Iron</keyword>
<feature type="binding site" evidence="12">
    <location>
        <position position="366"/>
    </location>
    <ligand>
        <name>Ca(2+)</name>
        <dbReference type="ChEBI" id="CHEBI:29108"/>
    </ligand>
</feature>
<dbReference type="InterPro" id="IPR011047">
    <property type="entry name" value="Quinoprotein_ADH-like_sf"/>
</dbReference>
<evidence type="ECO:0000256" key="7">
    <source>
        <dbReference type="ARBA" id="ARBA00023002"/>
    </source>
</evidence>
<comment type="cofactor">
    <cofactor evidence="12">
        <name>Ca(2+)</name>
        <dbReference type="ChEBI" id="CHEBI:29108"/>
    </cofactor>
    <text evidence="12">Binds 1 Ca(2+) ion per subunit.</text>
</comment>
<evidence type="ECO:0000256" key="2">
    <source>
        <dbReference type="ARBA" id="ARBA00022617"/>
    </source>
</evidence>
<comment type="cofactor">
    <cofactor evidence="11">
        <name>pyrroloquinoline quinone</name>
        <dbReference type="ChEBI" id="CHEBI:58442"/>
    </cofactor>
    <text evidence="11">Binds 1 PQQ group per subunit.</text>
</comment>
<keyword evidence="3 12" id="KW-0479">Metal-binding</keyword>
<feature type="binding site" evidence="11">
    <location>
        <position position="225"/>
    </location>
    <ligand>
        <name>pyrroloquinoline quinone</name>
        <dbReference type="ChEBI" id="CHEBI:58442"/>
    </ligand>
</feature>
<keyword evidence="5 12" id="KW-0106">Calcium</keyword>
<keyword evidence="6 11" id="KW-0634">PQQ</keyword>
<feature type="binding site" description="covalent" evidence="11">
    <location>
        <position position="674"/>
    </location>
    <ligand>
        <name>heme c</name>
        <dbReference type="ChEBI" id="CHEBI:61717"/>
    </ligand>
</feature>
<feature type="binding site" evidence="11">
    <location>
        <begin position="453"/>
        <end position="454"/>
    </location>
    <ligand>
        <name>pyrroloquinoline quinone</name>
        <dbReference type="ChEBI" id="CHEBI:58442"/>
    </ligand>
</feature>
<dbReference type="InterPro" id="IPR036909">
    <property type="entry name" value="Cyt_c-like_dom_sf"/>
</dbReference>
<reference evidence="14" key="4">
    <citation type="submission" date="2017-10" db="EMBL/GenBank/DDBJ databases">
        <authorList>
            <person name="Banno H."/>
            <person name="Chua N.-H."/>
        </authorList>
    </citation>
    <scope>NUCLEOTIDE SEQUENCE</scope>
    <source>
        <strain evidence="14">OMI</strain>
    </source>
</reference>
<dbReference type="GO" id="GO:0005509">
    <property type="term" value="F:calcium ion binding"/>
    <property type="evidence" value="ECO:0007669"/>
    <property type="project" value="InterPro"/>
</dbReference>
<dbReference type="Gene3D" id="1.10.760.10">
    <property type="entry name" value="Cytochrome c-like domain"/>
    <property type="match status" value="1"/>
</dbReference>
<dbReference type="PANTHER" id="PTHR32303">
    <property type="entry name" value="QUINOPROTEIN ALCOHOL DEHYDROGENASE (CYTOCHROME C)"/>
    <property type="match status" value="1"/>
</dbReference>
<evidence type="ECO:0000256" key="9">
    <source>
        <dbReference type="ARBA" id="ARBA00023157"/>
    </source>
</evidence>
<evidence type="ECO:0000256" key="12">
    <source>
        <dbReference type="PIRSR" id="PIRSR617512-3"/>
    </source>
</evidence>
<dbReference type="GO" id="GO:0016614">
    <property type="term" value="F:oxidoreductase activity, acting on CH-OH group of donors"/>
    <property type="evidence" value="ECO:0007669"/>
    <property type="project" value="InterPro"/>
</dbReference>
<proteinExistence type="inferred from homology"/>
<reference evidence="14" key="3">
    <citation type="submission" date="2017-10" db="EMBL/GenBank/DDBJ databases">
        <title>Bioaugmenting a lab-scale membrane bioreactor with Sphingobium fuliginis OMI to degrade 4-tert-butylphenol.</title>
        <authorList>
            <person name="Takada K."/>
            <person name="Shiba T."/>
            <person name="Soda S."/>
            <person name="Inoue D."/>
            <person name="Miyake M."/>
            <person name="Eguchi M."/>
            <person name="Ike M."/>
        </authorList>
    </citation>
    <scope>NUCLEOTIDE SEQUENCE</scope>
    <source>
        <strain evidence="14">OMI</strain>
    </source>
</reference>
<feature type="binding site" description="axial binding residue" evidence="12">
    <location>
        <position position="717"/>
    </location>
    <ligand>
        <name>heme c</name>
        <dbReference type="ChEBI" id="CHEBI:61717"/>
    </ligand>
    <ligandPart>
        <name>Fe</name>
        <dbReference type="ChEBI" id="CHEBI:18248"/>
    </ligandPart>
</feature>
<evidence type="ECO:0000256" key="4">
    <source>
        <dbReference type="ARBA" id="ARBA00022729"/>
    </source>
</evidence>
<keyword evidence="7 14" id="KW-0560">Oxidoreductase</keyword>
<dbReference type="InterPro" id="IPR009056">
    <property type="entry name" value="Cyt_c-like_dom"/>
</dbReference>
<feature type="binding site" evidence="12">
    <location>
        <position position="243"/>
    </location>
    <ligand>
        <name>Ca(2+)</name>
        <dbReference type="ChEBI" id="CHEBI:29108"/>
    </ligand>
</feature>
<protein>
    <submittedName>
        <fullName evidence="14">Quino(Hemo)protein alcohol dehydrogenase</fullName>
        <ecNumber evidence="14">1.1.2.-</ecNumber>
    </submittedName>
</protein>
<evidence type="ECO:0000256" key="3">
    <source>
        <dbReference type="ARBA" id="ARBA00022723"/>
    </source>
</evidence>
<keyword evidence="2 11" id="KW-0349">Heme</keyword>
<dbReference type="InterPro" id="IPR002372">
    <property type="entry name" value="PQQ_rpt_dom"/>
</dbReference>
<dbReference type="PROSITE" id="PS51007">
    <property type="entry name" value="CYTC"/>
    <property type="match status" value="1"/>
</dbReference>
<gene>
    <name evidence="14" type="ORF">SFOMI_3123</name>
</gene>
<comment type="cofactor">
    <cofactor evidence="11">
        <name>heme c</name>
        <dbReference type="ChEBI" id="CHEBI:61717"/>
    </cofactor>
    <text evidence="11">Binds 1 heme c group per subunit.</text>
</comment>
<dbReference type="GO" id="GO:0009055">
    <property type="term" value="F:electron transfer activity"/>
    <property type="evidence" value="ECO:0007669"/>
    <property type="project" value="InterPro"/>
</dbReference>
<comment type="similarity">
    <text evidence="1">Belongs to the bacterial PQQ dehydrogenase family.</text>
</comment>
<keyword evidence="4" id="KW-0732">Signal</keyword>
<dbReference type="InterPro" id="IPR017512">
    <property type="entry name" value="PQQ_MeOH/EtOH_DH"/>
</dbReference>
<dbReference type="Gene3D" id="2.140.10.10">
    <property type="entry name" value="Quinoprotein alcohol dehydrogenase-like superfamily"/>
    <property type="match status" value="1"/>
</dbReference>